<evidence type="ECO:0000256" key="14">
    <source>
        <dbReference type="SAM" id="Phobius"/>
    </source>
</evidence>
<feature type="transmembrane region" description="Helical" evidence="14">
    <location>
        <begin position="246"/>
        <end position="268"/>
    </location>
</feature>
<name>A0A1E4TQS5_PACTA</name>
<evidence type="ECO:0000256" key="12">
    <source>
        <dbReference type="ARBA" id="ARBA00023315"/>
    </source>
</evidence>
<feature type="transmembrane region" description="Helical" evidence="14">
    <location>
        <begin position="436"/>
        <end position="456"/>
    </location>
</feature>
<keyword evidence="8" id="KW-0443">Lipid metabolism</keyword>
<evidence type="ECO:0000256" key="2">
    <source>
        <dbReference type="ARBA" id="ARBA00006675"/>
    </source>
</evidence>
<evidence type="ECO:0000256" key="9">
    <source>
        <dbReference type="ARBA" id="ARBA00023136"/>
    </source>
</evidence>
<feature type="region of interest" description="Disordered" evidence="13">
    <location>
        <begin position="47"/>
        <end position="69"/>
    </location>
</feature>
<evidence type="ECO:0000256" key="5">
    <source>
        <dbReference type="ARBA" id="ARBA00022679"/>
    </source>
</evidence>
<feature type="compositionally biased region" description="Basic and acidic residues" evidence="13">
    <location>
        <begin position="507"/>
        <end position="518"/>
    </location>
</feature>
<evidence type="ECO:0000256" key="3">
    <source>
        <dbReference type="ARBA" id="ARBA00019082"/>
    </source>
</evidence>
<dbReference type="AlphaFoldDB" id="A0A1E4TQS5"/>
<dbReference type="OrthoDB" id="406287at2759"/>
<keyword evidence="12" id="KW-0012">Acyltransferase</keyword>
<feature type="region of interest" description="Disordered" evidence="13">
    <location>
        <begin position="503"/>
        <end position="524"/>
    </location>
</feature>
<evidence type="ECO:0000256" key="8">
    <source>
        <dbReference type="ARBA" id="ARBA00023098"/>
    </source>
</evidence>
<evidence type="ECO:0000256" key="10">
    <source>
        <dbReference type="ARBA" id="ARBA00023209"/>
    </source>
</evidence>
<sequence>MDKFDSGLCDMSLNEKNLGSVLYEAARGDGADGVGGMKGGSTAACSGGSNNSNNNNNTNSGSNTNNVSANVSVSLSSSNSIKEAESDLESTNSGSGISSSSYKLSRSYSVSSFSRLADNVSFFELLDPSQAELTLKKTYDKVKSSSRNISNFTKKQKEKIFQSTQDLEIDKLKSNILKRLDSLNTKVSETMVASKTEKLFYAIALYNVFLTGIIIAKYPTYFHIYYSTLFCVLMPIRYLTYWKRGYGYFLADLCYYVNLLVMLFLWCFPNSKHLFVVCFAFTFGTLSWAVVTWRNSLVLHSIEKITSSFIHITPPTVMYVMIHQLPQEYREERFPGAASVRNWNFVSGILWTSLYYLLWQSIYHYFITIKRADKIKAGRVTSFSWLRKSNAKTPLGKFVNSLPEPLSIAAFTLIQFGYQLLTMCLCPIWFKYKRLATIFLTFIFLCASYNGATYYVDIFGKKFEKEVTKLQLEIAELQASSNGGHENGNGHFNGHLNGNLNGNLNDHTNDHSNSDRRNSNGSFTINTITNNIPVPEEAICEHEVLEIKKKN</sequence>
<keyword evidence="11" id="KW-1208">Phospholipid metabolism</keyword>
<evidence type="ECO:0000256" key="13">
    <source>
        <dbReference type="SAM" id="MobiDB-lite"/>
    </source>
</evidence>
<dbReference type="Pfam" id="PF10998">
    <property type="entry name" value="DUF2838"/>
    <property type="match status" value="1"/>
</dbReference>
<evidence type="ECO:0000256" key="4">
    <source>
        <dbReference type="ARBA" id="ARBA00022516"/>
    </source>
</evidence>
<feature type="transmembrane region" description="Helical" evidence="14">
    <location>
        <begin position="222"/>
        <end position="239"/>
    </location>
</feature>
<evidence type="ECO:0000313" key="15">
    <source>
        <dbReference type="EMBL" id="ODV94069.1"/>
    </source>
</evidence>
<dbReference type="GO" id="GO:0090640">
    <property type="term" value="P:phosphatidylcholine biosynthesis from sn-glycero-3-phosphocholine"/>
    <property type="evidence" value="ECO:0007669"/>
    <property type="project" value="EnsemblFungi"/>
</dbReference>
<accession>A0A1E4TQS5</accession>
<dbReference type="GO" id="GO:0036151">
    <property type="term" value="P:phosphatidylcholine acyl-chain remodeling"/>
    <property type="evidence" value="ECO:0007669"/>
    <property type="project" value="EnsemblFungi"/>
</dbReference>
<dbReference type="GO" id="GO:0106158">
    <property type="term" value="F:glycero-3-phosphocholine acyltransferase activity"/>
    <property type="evidence" value="ECO:0007669"/>
    <property type="project" value="EnsemblFungi"/>
</dbReference>
<evidence type="ECO:0000256" key="11">
    <source>
        <dbReference type="ARBA" id="ARBA00023264"/>
    </source>
</evidence>
<keyword evidence="4" id="KW-0444">Lipid biosynthesis</keyword>
<protein>
    <recommendedName>
        <fullName evidence="3">Glycerophosphocholine acyltransferase 1</fullName>
    </recommendedName>
</protein>
<dbReference type="Proteomes" id="UP000094236">
    <property type="component" value="Unassembled WGS sequence"/>
</dbReference>
<dbReference type="PANTHER" id="PTHR31201">
    <property type="entry name" value="OS01G0585100 PROTEIN"/>
    <property type="match status" value="1"/>
</dbReference>
<feature type="transmembrane region" description="Helical" evidence="14">
    <location>
        <begin position="274"/>
        <end position="293"/>
    </location>
</feature>
<comment type="similarity">
    <text evidence="2">Belongs to the GPC1 family.</text>
</comment>
<evidence type="ECO:0000256" key="6">
    <source>
        <dbReference type="ARBA" id="ARBA00022692"/>
    </source>
</evidence>
<keyword evidence="16" id="KW-1185">Reference proteome</keyword>
<evidence type="ECO:0000256" key="1">
    <source>
        <dbReference type="ARBA" id="ARBA00004141"/>
    </source>
</evidence>
<dbReference type="GO" id="GO:0016020">
    <property type="term" value="C:membrane"/>
    <property type="evidence" value="ECO:0007669"/>
    <property type="project" value="UniProtKB-SubCell"/>
</dbReference>
<feature type="transmembrane region" description="Helical" evidence="14">
    <location>
        <begin position="406"/>
        <end position="430"/>
    </location>
</feature>
<gene>
    <name evidence="15" type="ORF">PACTADRAFT_50959</name>
</gene>
<keyword evidence="5" id="KW-0808">Transferase</keyword>
<organism evidence="15 16">
    <name type="scientific">Pachysolen tannophilus NRRL Y-2460</name>
    <dbReference type="NCBI Taxonomy" id="669874"/>
    <lineage>
        <taxon>Eukaryota</taxon>
        <taxon>Fungi</taxon>
        <taxon>Dikarya</taxon>
        <taxon>Ascomycota</taxon>
        <taxon>Saccharomycotina</taxon>
        <taxon>Pichiomycetes</taxon>
        <taxon>Pachysolenaceae</taxon>
        <taxon>Pachysolen</taxon>
    </lineage>
</organism>
<feature type="transmembrane region" description="Helical" evidence="14">
    <location>
        <begin position="199"/>
        <end position="216"/>
    </location>
</feature>
<evidence type="ECO:0000256" key="7">
    <source>
        <dbReference type="ARBA" id="ARBA00022989"/>
    </source>
</evidence>
<proteinExistence type="inferred from homology"/>
<reference evidence="16" key="1">
    <citation type="submission" date="2016-05" db="EMBL/GenBank/DDBJ databases">
        <title>Comparative genomics of biotechnologically important yeasts.</title>
        <authorList>
            <consortium name="DOE Joint Genome Institute"/>
            <person name="Riley R."/>
            <person name="Haridas S."/>
            <person name="Wolfe K.H."/>
            <person name="Lopes M.R."/>
            <person name="Hittinger C.T."/>
            <person name="Goker M."/>
            <person name="Salamov A."/>
            <person name="Wisecaver J."/>
            <person name="Long T.M."/>
            <person name="Aerts A.L."/>
            <person name="Barry K."/>
            <person name="Choi C."/>
            <person name="Clum A."/>
            <person name="Coughlan A.Y."/>
            <person name="Deshpande S."/>
            <person name="Douglass A.P."/>
            <person name="Hanson S.J."/>
            <person name="Klenk H.-P."/>
            <person name="Labutti K."/>
            <person name="Lapidus A."/>
            <person name="Lindquist E."/>
            <person name="Lipzen A."/>
            <person name="Meier-Kolthoff J.P."/>
            <person name="Ohm R.A."/>
            <person name="Otillar R.P."/>
            <person name="Pangilinan J."/>
            <person name="Peng Y."/>
            <person name="Rokas A."/>
            <person name="Rosa C.A."/>
            <person name="Scheuner C."/>
            <person name="Sibirny A.A."/>
            <person name="Slot J.C."/>
            <person name="Stielow J.B."/>
            <person name="Sun H."/>
            <person name="Kurtzman C.P."/>
            <person name="Blackwell M."/>
            <person name="Grigoriev I.V."/>
            <person name="Jeffries T.W."/>
        </authorList>
    </citation>
    <scope>NUCLEOTIDE SEQUENCE [LARGE SCALE GENOMIC DNA]</scope>
    <source>
        <strain evidence="16">NRRL Y-2460</strain>
    </source>
</reference>
<keyword evidence="6 14" id="KW-0812">Transmembrane</keyword>
<keyword evidence="7 14" id="KW-1133">Transmembrane helix</keyword>
<comment type="subcellular location">
    <subcellularLocation>
        <location evidence="1">Membrane</location>
        <topology evidence="1">Multi-pass membrane protein</topology>
    </subcellularLocation>
</comment>
<evidence type="ECO:0000313" key="16">
    <source>
        <dbReference type="Proteomes" id="UP000094236"/>
    </source>
</evidence>
<dbReference type="InterPro" id="IPR021261">
    <property type="entry name" value="GPCAT"/>
</dbReference>
<keyword evidence="9 14" id="KW-0472">Membrane</keyword>
<feature type="transmembrane region" description="Helical" evidence="14">
    <location>
        <begin position="345"/>
        <end position="366"/>
    </location>
</feature>
<dbReference type="PANTHER" id="PTHR31201:SF1">
    <property type="entry name" value="GLYCEROPHOSPHOCHOLINE ACYLTRANSFERASE 1"/>
    <property type="match status" value="1"/>
</dbReference>
<dbReference type="EMBL" id="KV454016">
    <property type="protein sequence ID" value="ODV94069.1"/>
    <property type="molecule type" value="Genomic_DNA"/>
</dbReference>
<keyword evidence="10" id="KW-0594">Phospholipid biosynthesis</keyword>